<accession>A0A1R3L0J2</accession>
<feature type="region of interest" description="Disordered" evidence="1">
    <location>
        <begin position="211"/>
        <end position="257"/>
    </location>
</feature>
<evidence type="ECO:0000256" key="1">
    <source>
        <dbReference type="SAM" id="MobiDB-lite"/>
    </source>
</evidence>
<protein>
    <submittedName>
        <fullName evidence="2">Spermatogenesis-associated protein 21</fullName>
    </submittedName>
</protein>
<feature type="compositionally biased region" description="Basic and acidic residues" evidence="1">
    <location>
        <begin position="248"/>
        <end position="257"/>
    </location>
</feature>
<reference evidence="3" key="1">
    <citation type="submission" date="2013-09" db="EMBL/GenBank/DDBJ databases">
        <title>Corchorus olitorius genome sequencing.</title>
        <authorList>
            <person name="Alam M."/>
            <person name="Haque M.S."/>
            <person name="Islam M.S."/>
            <person name="Emdad E.M."/>
            <person name="Islam M.M."/>
            <person name="Ahmed B."/>
            <person name="Halim A."/>
            <person name="Hossen Q.M.M."/>
            <person name="Hossain M.Z."/>
            <person name="Ahmed R."/>
            <person name="Khan M.M."/>
            <person name="Islam R."/>
            <person name="Rashid M.M."/>
            <person name="Khan S.A."/>
            <person name="Rahman M.S."/>
            <person name="Alam M."/>
            <person name="Yahiya A.S."/>
            <person name="Khan M.S."/>
            <person name="Azam M.S."/>
            <person name="Haque T."/>
            <person name="Lashkar M.Z.H."/>
            <person name="Akhand A.I."/>
            <person name="Morshed G."/>
            <person name="Roy S."/>
            <person name="Uddin K.S."/>
            <person name="Rabeya T."/>
            <person name="Hossain A.S."/>
            <person name="Chowdhury A."/>
            <person name="Snigdha A.R."/>
            <person name="Mortoza M.S."/>
            <person name="Matin S.A."/>
            <person name="Hoque S.M.E."/>
            <person name="Islam M.K."/>
            <person name="Roy D.K."/>
            <person name="Haider R."/>
            <person name="Moosa M.M."/>
            <person name="Elias S.M."/>
            <person name="Hasan A.M."/>
            <person name="Jahan S."/>
            <person name="Shafiuddin M."/>
            <person name="Mahmood N."/>
            <person name="Shommy N.S."/>
        </authorList>
    </citation>
    <scope>NUCLEOTIDE SEQUENCE [LARGE SCALE GENOMIC DNA]</scope>
    <source>
        <strain evidence="3">cv. O-4</strain>
    </source>
</reference>
<evidence type="ECO:0000313" key="3">
    <source>
        <dbReference type="Proteomes" id="UP000187203"/>
    </source>
</evidence>
<sequence length="257" mass="27884">MPLRIAHAVRPDLRAHAGLADEGVVLRHAALGREPHDLALQLVKLLRGGPLVVFAQRDEEIALVVEHQARPEVIAGGELGLLAEDHLEVADRALVVGQPAIADRRARLAVARFGVRQVYAPILREAGREHHVEQAALALGPHARHAGERRRQLARAVEQAQPARPLGDQHAAVGQEGQAPGMFEAARDFADLGLHLLRREALHGLGWREGRAGQGQRARPCGELQARPRGRGQDEGGTRARASGSVRSDGRRTVKRH</sequence>
<dbReference type="EMBL" id="AWUE01005779">
    <property type="protein sequence ID" value="OMP12863.1"/>
    <property type="molecule type" value="Genomic_DNA"/>
</dbReference>
<name>A0A1R3L0J2_9ROSI</name>
<organism evidence="2 3">
    <name type="scientific">Corchorus olitorius</name>
    <dbReference type="NCBI Taxonomy" id="93759"/>
    <lineage>
        <taxon>Eukaryota</taxon>
        <taxon>Viridiplantae</taxon>
        <taxon>Streptophyta</taxon>
        <taxon>Embryophyta</taxon>
        <taxon>Tracheophyta</taxon>
        <taxon>Spermatophyta</taxon>
        <taxon>Magnoliopsida</taxon>
        <taxon>eudicotyledons</taxon>
        <taxon>Gunneridae</taxon>
        <taxon>Pentapetalae</taxon>
        <taxon>rosids</taxon>
        <taxon>malvids</taxon>
        <taxon>Malvales</taxon>
        <taxon>Malvaceae</taxon>
        <taxon>Grewioideae</taxon>
        <taxon>Apeibeae</taxon>
        <taxon>Corchorus</taxon>
    </lineage>
</organism>
<proteinExistence type="predicted"/>
<dbReference type="AlphaFoldDB" id="A0A1R3L0J2"/>
<dbReference type="Proteomes" id="UP000187203">
    <property type="component" value="Unassembled WGS sequence"/>
</dbReference>
<keyword evidence="3" id="KW-1185">Reference proteome</keyword>
<comment type="caution">
    <text evidence="2">The sequence shown here is derived from an EMBL/GenBank/DDBJ whole genome shotgun (WGS) entry which is preliminary data.</text>
</comment>
<gene>
    <name evidence="2" type="ORF">COLO4_02666</name>
</gene>
<evidence type="ECO:0000313" key="2">
    <source>
        <dbReference type="EMBL" id="OMP12863.1"/>
    </source>
</evidence>